<dbReference type="NCBIfam" id="TIGR02532">
    <property type="entry name" value="IV_pilin_GFxxxE"/>
    <property type="match status" value="1"/>
</dbReference>
<keyword evidence="1" id="KW-0812">Transmembrane</keyword>
<evidence type="ECO:0000313" key="2">
    <source>
        <dbReference type="EMBL" id="MCA9397366.1"/>
    </source>
</evidence>
<reference evidence="2" key="1">
    <citation type="submission" date="2020-04" db="EMBL/GenBank/DDBJ databases">
        <authorList>
            <person name="Zhang T."/>
        </authorList>
    </citation>
    <scope>NUCLEOTIDE SEQUENCE</scope>
    <source>
        <strain evidence="2">HKST-UBA02</strain>
    </source>
</reference>
<organism evidence="2 3">
    <name type="scientific">candidate division WWE3 bacterium</name>
    <dbReference type="NCBI Taxonomy" id="2053526"/>
    <lineage>
        <taxon>Bacteria</taxon>
        <taxon>Katanobacteria</taxon>
    </lineage>
</organism>
<reference evidence="2" key="2">
    <citation type="journal article" date="2021" name="Microbiome">
        <title>Successional dynamics and alternative stable states in a saline activated sludge microbial community over 9 years.</title>
        <authorList>
            <person name="Wang Y."/>
            <person name="Ye J."/>
            <person name="Ju F."/>
            <person name="Liu L."/>
            <person name="Boyd J.A."/>
            <person name="Deng Y."/>
            <person name="Parks D.H."/>
            <person name="Jiang X."/>
            <person name="Yin X."/>
            <person name="Woodcroft B.J."/>
            <person name="Tyson G.W."/>
            <person name="Hugenholtz P."/>
            <person name="Polz M.F."/>
            <person name="Zhang T."/>
        </authorList>
    </citation>
    <scope>NUCLEOTIDE SEQUENCE</scope>
    <source>
        <strain evidence="2">HKST-UBA02</strain>
    </source>
</reference>
<keyword evidence="1" id="KW-0472">Membrane</keyword>
<dbReference type="AlphaFoldDB" id="A0A955LVE0"/>
<evidence type="ECO:0000256" key="1">
    <source>
        <dbReference type="SAM" id="Phobius"/>
    </source>
</evidence>
<name>A0A955LVE0_UNCKA</name>
<dbReference type="SUPFAM" id="SSF54523">
    <property type="entry name" value="Pili subunits"/>
    <property type="match status" value="1"/>
</dbReference>
<dbReference type="InterPro" id="IPR045584">
    <property type="entry name" value="Pilin-like"/>
</dbReference>
<comment type="caution">
    <text evidence="2">The sequence shown here is derived from an EMBL/GenBank/DDBJ whole genome shotgun (WGS) entry which is preliminary data.</text>
</comment>
<dbReference type="Pfam" id="PF07963">
    <property type="entry name" value="N_methyl"/>
    <property type="match status" value="1"/>
</dbReference>
<feature type="transmembrane region" description="Helical" evidence="1">
    <location>
        <begin position="6"/>
        <end position="29"/>
    </location>
</feature>
<evidence type="ECO:0000313" key="3">
    <source>
        <dbReference type="Proteomes" id="UP000699691"/>
    </source>
</evidence>
<dbReference type="Proteomes" id="UP000699691">
    <property type="component" value="Unassembled WGS sequence"/>
</dbReference>
<keyword evidence="1" id="KW-1133">Transmembrane helix</keyword>
<accession>A0A955LVE0</accession>
<protein>
    <submittedName>
        <fullName evidence="2">Type II secretion system protein</fullName>
    </submittedName>
</protein>
<gene>
    <name evidence="2" type="ORF">KC573_00930</name>
</gene>
<proteinExistence type="predicted"/>
<dbReference type="InterPro" id="IPR012902">
    <property type="entry name" value="N_methyl_site"/>
</dbReference>
<dbReference type="EMBL" id="JAGQKY010000024">
    <property type="protein sequence ID" value="MCA9397366.1"/>
    <property type="molecule type" value="Genomic_DNA"/>
</dbReference>
<sequence length="161" mass="16489">MPRNGFTLIELLIVIAIIGILAVGAFVAFDPLTRFQDARDAQRWEDAVAVLDAAKVHQVDNGGAYATEISGLTADTDYMIGTATTGCNATCDVTIGATNCVDLSGSALISGGYLASVPISPNGTGSWDATLTGYYVNRSSTGTLTVGACEAEGTSSISVSK</sequence>
<dbReference type="Gene3D" id="3.30.700.10">
    <property type="entry name" value="Glycoprotein, Type 4 Pilin"/>
    <property type="match status" value="1"/>
</dbReference>